<evidence type="ECO:0000256" key="11">
    <source>
        <dbReference type="ARBA" id="ARBA00023136"/>
    </source>
</evidence>
<evidence type="ECO:0000256" key="2">
    <source>
        <dbReference type="ARBA" id="ARBA00004567"/>
    </source>
</evidence>
<protein>
    <submittedName>
        <fullName evidence="13">Uncharacterized protein</fullName>
    </submittedName>
</protein>
<dbReference type="PANTHER" id="PTHR13269">
    <property type="entry name" value="NUCLEOPORIN NDC1"/>
    <property type="match status" value="1"/>
</dbReference>
<evidence type="ECO:0000256" key="3">
    <source>
        <dbReference type="ARBA" id="ARBA00005760"/>
    </source>
</evidence>
<keyword evidence="5" id="KW-0812">Transmembrane</keyword>
<comment type="subcellular location">
    <subcellularLocation>
        <location evidence="1">Nucleus membrane</location>
        <topology evidence="1">Multi-pass membrane protein</topology>
    </subcellularLocation>
    <subcellularLocation>
        <location evidence="2">Nucleus</location>
        <location evidence="2">Nuclear pore complex</location>
    </subcellularLocation>
</comment>
<keyword evidence="10" id="KW-0906">Nuclear pore complex</keyword>
<evidence type="ECO:0000256" key="12">
    <source>
        <dbReference type="ARBA" id="ARBA00023242"/>
    </source>
</evidence>
<evidence type="ECO:0000313" key="13">
    <source>
        <dbReference type="EMBL" id="RVW71378.1"/>
    </source>
</evidence>
<evidence type="ECO:0000256" key="10">
    <source>
        <dbReference type="ARBA" id="ARBA00023132"/>
    </source>
</evidence>
<keyword evidence="12" id="KW-0539">Nucleus</keyword>
<keyword evidence="6" id="KW-0509">mRNA transport</keyword>
<dbReference type="AlphaFoldDB" id="A0A438GGP4"/>
<gene>
    <name evidence="13" type="ORF">CK203_060937</name>
</gene>
<comment type="similarity">
    <text evidence="3">Belongs to the NDC1 family.</text>
</comment>
<accession>A0A438GGP4</accession>
<evidence type="ECO:0000256" key="6">
    <source>
        <dbReference type="ARBA" id="ARBA00022816"/>
    </source>
</evidence>
<sequence length="155" mass="17528">MIKLMHLMSPSIWQVMHTKRYIFAPPKGSAAAETNPSEPLLAALEESTPKSLPQYLAYLDLCMVCDNNVDSWRRAAFFEETGETYKKVVAVCLRPLEHLASNFAEGLESSSVDKTYQQSSQLQLPTVSERDSRFSEPFSNIQVQKTLLNRLLDLT</sequence>
<evidence type="ECO:0000256" key="4">
    <source>
        <dbReference type="ARBA" id="ARBA00022448"/>
    </source>
</evidence>
<comment type="caution">
    <text evidence="13">The sequence shown here is derived from an EMBL/GenBank/DDBJ whole genome shotgun (WGS) entry which is preliminary data.</text>
</comment>
<dbReference type="Proteomes" id="UP000288805">
    <property type="component" value="Unassembled WGS sequence"/>
</dbReference>
<evidence type="ECO:0000313" key="14">
    <source>
        <dbReference type="Proteomes" id="UP000288805"/>
    </source>
</evidence>
<keyword evidence="8" id="KW-1133">Transmembrane helix</keyword>
<proteinExistence type="inferred from homology"/>
<reference evidence="13 14" key="1">
    <citation type="journal article" date="2018" name="PLoS Genet.">
        <title>Population sequencing reveals clonal diversity and ancestral inbreeding in the grapevine cultivar Chardonnay.</title>
        <authorList>
            <person name="Roach M.J."/>
            <person name="Johnson D.L."/>
            <person name="Bohlmann J."/>
            <person name="van Vuuren H.J."/>
            <person name="Jones S.J."/>
            <person name="Pretorius I.S."/>
            <person name="Schmidt S.A."/>
            <person name="Borneman A.R."/>
        </authorList>
    </citation>
    <scope>NUCLEOTIDE SEQUENCE [LARGE SCALE GENOMIC DNA]</scope>
    <source>
        <strain evidence="14">cv. Chardonnay</strain>
        <tissue evidence="13">Leaf</tissue>
    </source>
</reference>
<evidence type="ECO:0000256" key="9">
    <source>
        <dbReference type="ARBA" id="ARBA00023010"/>
    </source>
</evidence>
<keyword evidence="7" id="KW-0653">Protein transport</keyword>
<name>A0A438GGP4_VITVI</name>
<dbReference type="PANTHER" id="PTHR13269:SF6">
    <property type="entry name" value="NUCLEOPORIN NDC1"/>
    <property type="match status" value="1"/>
</dbReference>
<dbReference type="GO" id="GO:0005643">
    <property type="term" value="C:nuclear pore"/>
    <property type="evidence" value="ECO:0007669"/>
    <property type="project" value="UniProtKB-SubCell"/>
</dbReference>
<keyword evidence="9" id="KW-0811">Translocation</keyword>
<evidence type="ECO:0000256" key="1">
    <source>
        <dbReference type="ARBA" id="ARBA00004232"/>
    </source>
</evidence>
<dbReference type="GO" id="GO:0051028">
    <property type="term" value="P:mRNA transport"/>
    <property type="evidence" value="ECO:0007669"/>
    <property type="project" value="UniProtKB-KW"/>
</dbReference>
<dbReference type="GO" id="GO:0015031">
    <property type="term" value="P:protein transport"/>
    <property type="evidence" value="ECO:0007669"/>
    <property type="project" value="UniProtKB-KW"/>
</dbReference>
<organism evidence="13 14">
    <name type="scientific">Vitis vinifera</name>
    <name type="common">Grape</name>
    <dbReference type="NCBI Taxonomy" id="29760"/>
    <lineage>
        <taxon>Eukaryota</taxon>
        <taxon>Viridiplantae</taxon>
        <taxon>Streptophyta</taxon>
        <taxon>Embryophyta</taxon>
        <taxon>Tracheophyta</taxon>
        <taxon>Spermatophyta</taxon>
        <taxon>Magnoliopsida</taxon>
        <taxon>eudicotyledons</taxon>
        <taxon>Gunneridae</taxon>
        <taxon>Pentapetalae</taxon>
        <taxon>rosids</taxon>
        <taxon>Vitales</taxon>
        <taxon>Vitaceae</taxon>
        <taxon>Viteae</taxon>
        <taxon>Vitis</taxon>
    </lineage>
</organism>
<evidence type="ECO:0000256" key="7">
    <source>
        <dbReference type="ARBA" id="ARBA00022927"/>
    </source>
</evidence>
<dbReference type="EMBL" id="QGNW01000439">
    <property type="protein sequence ID" value="RVW71378.1"/>
    <property type="molecule type" value="Genomic_DNA"/>
</dbReference>
<dbReference type="InterPro" id="IPR019049">
    <property type="entry name" value="Nucleoporin_prot_Ndc1/Nup"/>
</dbReference>
<keyword evidence="11" id="KW-0472">Membrane</keyword>
<evidence type="ECO:0000256" key="8">
    <source>
        <dbReference type="ARBA" id="ARBA00022989"/>
    </source>
</evidence>
<keyword evidence="4" id="KW-0813">Transport</keyword>
<evidence type="ECO:0000256" key="5">
    <source>
        <dbReference type="ARBA" id="ARBA00022692"/>
    </source>
</evidence>
<dbReference type="GO" id="GO:0031965">
    <property type="term" value="C:nuclear membrane"/>
    <property type="evidence" value="ECO:0007669"/>
    <property type="project" value="UniProtKB-SubCell"/>
</dbReference>